<dbReference type="Gene3D" id="3.40.50.2000">
    <property type="entry name" value="Glycogen Phosphorylase B"/>
    <property type="match status" value="2"/>
</dbReference>
<protein>
    <recommendedName>
        <fullName evidence="3">UDP-N-acetylglucosamine 2-epimerase (non-hydrolyzing)</fullName>
        <ecNumber evidence="3">5.1.3.14</ecNumber>
    </recommendedName>
</protein>
<accession>A0A238VST4</accession>
<evidence type="ECO:0000256" key="4">
    <source>
        <dbReference type="RuleBase" id="RU003513"/>
    </source>
</evidence>
<evidence type="ECO:0000256" key="3">
    <source>
        <dbReference type="ARBA" id="ARBA00038858"/>
    </source>
</evidence>
<dbReference type="OrthoDB" id="9803238at2"/>
<evidence type="ECO:0000313" key="6">
    <source>
        <dbReference type="EMBL" id="SNR36569.1"/>
    </source>
</evidence>
<dbReference type="InterPro" id="IPR029767">
    <property type="entry name" value="WecB-like"/>
</dbReference>
<dbReference type="EMBL" id="FZNX01000001">
    <property type="protein sequence ID" value="SNR36569.1"/>
    <property type="molecule type" value="Genomic_DNA"/>
</dbReference>
<dbReference type="AlphaFoldDB" id="A0A238VST4"/>
<dbReference type="InterPro" id="IPR003331">
    <property type="entry name" value="UDP_GlcNAc_Epimerase_2_dom"/>
</dbReference>
<evidence type="ECO:0000256" key="1">
    <source>
        <dbReference type="ARBA" id="ARBA00023235"/>
    </source>
</evidence>
<dbReference type="SUPFAM" id="SSF53756">
    <property type="entry name" value="UDP-Glycosyltransferase/glycogen phosphorylase"/>
    <property type="match status" value="1"/>
</dbReference>
<dbReference type="PANTHER" id="PTHR43174:SF2">
    <property type="entry name" value="UDP-N-ACETYLGLUCOSAMINE 2-EPIMERASE"/>
    <property type="match status" value="1"/>
</dbReference>
<sequence>MTKILLCFGTRPEAIKMAPVYFELLKNKFEVKVCVTAQHREMLDQVLNFFEIIPDYDLNLMRKNQSLNELFASILKSIDTVLSNETFNLVLVHGDTTTSTAVSLAAFHKGIKVGHIEAGLRTYNKKSPFPEELNRQLTGRIANIHFSPTDNAAKNLLQEGVSKSDIIITGNTVIDALFLTLQKIKEGYITSSIKQLKAKLDLTKKLVLVTGHRRESFGTGFENICNAILEISKIKNVEIVYPVHLNPNVQKIVFEILSDKENIHLINPLDYPSFVWLMSKSCIIISDSGGIQEEAPSLKIPVIVTRETTERDEGIKEGFSFLVGTDAKKIVAKVTELLNFAPNLVDKSNPYGKGNASKIIVDFMKINRDL</sequence>
<comment type="similarity">
    <text evidence="2 4">Belongs to the UDP-N-acetylglucosamine 2-epimerase family.</text>
</comment>
<proteinExistence type="inferred from homology"/>
<keyword evidence="1 4" id="KW-0413">Isomerase</keyword>
<evidence type="ECO:0000256" key="2">
    <source>
        <dbReference type="ARBA" id="ARBA00038209"/>
    </source>
</evidence>
<evidence type="ECO:0000259" key="5">
    <source>
        <dbReference type="Pfam" id="PF02350"/>
    </source>
</evidence>
<feature type="domain" description="UDP-N-acetylglucosamine 2-epimerase" evidence="5">
    <location>
        <begin position="27"/>
        <end position="365"/>
    </location>
</feature>
<dbReference type="GO" id="GO:0008761">
    <property type="term" value="F:UDP-N-acetylglucosamine 2-epimerase activity"/>
    <property type="evidence" value="ECO:0007669"/>
    <property type="project" value="UniProtKB-EC"/>
</dbReference>
<evidence type="ECO:0000313" key="7">
    <source>
        <dbReference type="Proteomes" id="UP000198412"/>
    </source>
</evidence>
<dbReference type="NCBIfam" id="TIGR00236">
    <property type="entry name" value="wecB"/>
    <property type="match status" value="1"/>
</dbReference>
<organism evidence="6 7">
    <name type="scientific">Lutibacter flavus</name>
    <dbReference type="NCBI Taxonomy" id="691689"/>
    <lineage>
        <taxon>Bacteria</taxon>
        <taxon>Pseudomonadati</taxon>
        <taxon>Bacteroidota</taxon>
        <taxon>Flavobacteriia</taxon>
        <taxon>Flavobacteriales</taxon>
        <taxon>Flavobacteriaceae</taxon>
        <taxon>Lutibacter</taxon>
    </lineage>
</organism>
<reference evidence="7" key="1">
    <citation type="submission" date="2017-06" db="EMBL/GenBank/DDBJ databases">
        <authorList>
            <person name="Varghese N."/>
            <person name="Submissions S."/>
        </authorList>
    </citation>
    <scope>NUCLEOTIDE SEQUENCE [LARGE SCALE GENOMIC DNA]</scope>
    <source>
        <strain evidence="7">DSM 27993</strain>
    </source>
</reference>
<keyword evidence="7" id="KW-1185">Reference proteome</keyword>
<dbReference type="PANTHER" id="PTHR43174">
    <property type="entry name" value="UDP-N-ACETYLGLUCOSAMINE 2-EPIMERASE"/>
    <property type="match status" value="1"/>
</dbReference>
<gene>
    <name evidence="6" type="ORF">SAMN04488111_0886</name>
</gene>
<dbReference type="Pfam" id="PF02350">
    <property type="entry name" value="Epimerase_2"/>
    <property type="match status" value="1"/>
</dbReference>
<dbReference type="CDD" id="cd03786">
    <property type="entry name" value="GTB_UDP-GlcNAc_2-Epimerase"/>
    <property type="match status" value="1"/>
</dbReference>
<name>A0A238VST4_9FLAO</name>
<dbReference type="Proteomes" id="UP000198412">
    <property type="component" value="Unassembled WGS sequence"/>
</dbReference>
<dbReference type="RefSeq" id="WP_089377186.1">
    <property type="nucleotide sequence ID" value="NZ_FZNX01000001.1"/>
</dbReference>
<dbReference type="EC" id="5.1.3.14" evidence="3"/>